<sequence>MISSFFQHLLSLLLLSTFFFYLSTASTVKRPSNNSISALFVFGDSTVDPGNNNNLRTMVKSNFPPYGKDFVDHKPTGRFTNGRLATDFVASYAGIKDYVPAYLDPTLSTEELKTGVSFASANSGYDPLTPRLSNVISLPKQLEYFGELKERLEAAMGKQKTDEIVKKAVYLVSAGTNDFIVNYYALPIRSTIYTMPQYQQFLLQNTKQFIQGLVNQGARRIVVIGLPPMGCLPIVITLNSGTINRNCIDSELTVANDYNQMLQKELQAMQSQLAHQNVAIYYVDIYTPMMDMIRNPQKYGFEQSNIGCCGTGLLEETIMCNPRSTVCSDASKYVFWDSVHPTEKGYYLIFESLRPVVDSIIKS</sequence>
<keyword evidence="4" id="KW-1185">Reference proteome</keyword>
<gene>
    <name evidence="3" type="ORF">RJ641_002260</name>
</gene>
<evidence type="ECO:0000256" key="2">
    <source>
        <dbReference type="SAM" id="SignalP"/>
    </source>
</evidence>
<organism evidence="3 4">
    <name type="scientific">Dillenia turbinata</name>
    <dbReference type="NCBI Taxonomy" id="194707"/>
    <lineage>
        <taxon>Eukaryota</taxon>
        <taxon>Viridiplantae</taxon>
        <taxon>Streptophyta</taxon>
        <taxon>Embryophyta</taxon>
        <taxon>Tracheophyta</taxon>
        <taxon>Spermatophyta</taxon>
        <taxon>Magnoliopsida</taxon>
        <taxon>eudicotyledons</taxon>
        <taxon>Gunneridae</taxon>
        <taxon>Pentapetalae</taxon>
        <taxon>Dilleniales</taxon>
        <taxon>Dilleniaceae</taxon>
        <taxon>Dillenia</taxon>
    </lineage>
</organism>
<protein>
    <submittedName>
        <fullName evidence="3">GDSL lipase/esterase</fullName>
    </submittedName>
</protein>
<keyword evidence="2" id="KW-0732">Signal</keyword>
<feature type="signal peptide" evidence="2">
    <location>
        <begin position="1"/>
        <end position="25"/>
    </location>
</feature>
<dbReference type="GO" id="GO:0016788">
    <property type="term" value="F:hydrolase activity, acting on ester bonds"/>
    <property type="evidence" value="ECO:0007669"/>
    <property type="project" value="InterPro"/>
</dbReference>
<dbReference type="InterPro" id="IPR001087">
    <property type="entry name" value="GDSL"/>
</dbReference>
<dbReference type="InterPro" id="IPR050592">
    <property type="entry name" value="GDSL_lipolytic_enzyme"/>
</dbReference>
<dbReference type="FunFam" id="3.40.50.1110:FF:000003">
    <property type="entry name" value="GDSL esterase/lipase APG"/>
    <property type="match status" value="1"/>
</dbReference>
<name>A0AAN8VN44_9MAGN</name>
<feature type="chain" id="PRO_5042904525" evidence="2">
    <location>
        <begin position="26"/>
        <end position="363"/>
    </location>
</feature>
<dbReference type="SUPFAM" id="SSF52266">
    <property type="entry name" value="SGNH hydrolase"/>
    <property type="match status" value="1"/>
</dbReference>
<dbReference type="AlphaFoldDB" id="A0AAN8VN44"/>
<dbReference type="EMBL" id="JBAMMX010000010">
    <property type="protein sequence ID" value="KAK6932636.1"/>
    <property type="molecule type" value="Genomic_DNA"/>
</dbReference>
<dbReference type="PANTHER" id="PTHR45642">
    <property type="entry name" value="GDSL ESTERASE/LIPASE EXL3"/>
    <property type="match status" value="1"/>
</dbReference>
<proteinExistence type="inferred from homology"/>
<comment type="similarity">
    <text evidence="1">Belongs to the 'GDSL' lipolytic enzyme family.</text>
</comment>
<dbReference type="CDD" id="cd01837">
    <property type="entry name" value="SGNH_plant_lipase_like"/>
    <property type="match status" value="1"/>
</dbReference>
<dbReference type="InterPro" id="IPR036514">
    <property type="entry name" value="SGNH_hydro_sf"/>
</dbReference>
<dbReference type="InterPro" id="IPR035669">
    <property type="entry name" value="SGNH_plant_lipase-like"/>
</dbReference>
<dbReference type="Pfam" id="PF00657">
    <property type="entry name" value="Lipase_GDSL"/>
    <property type="match status" value="1"/>
</dbReference>
<evidence type="ECO:0000313" key="4">
    <source>
        <dbReference type="Proteomes" id="UP001370490"/>
    </source>
</evidence>
<accession>A0AAN8VN44</accession>
<reference evidence="3 4" key="1">
    <citation type="submission" date="2023-12" db="EMBL/GenBank/DDBJ databases">
        <title>A high-quality genome assembly for Dillenia turbinata (Dilleniales).</title>
        <authorList>
            <person name="Chanderbali A."/>
        </authorList>
    </citation>
    <scope>NUCLEOTIDE SEQUENCE [LARGE SCALE GENOMIC DNA]</scope>
    <source>
        <strain evidence="3">LSX21</strain>
        <tissue evidence="3">Leaf</tissue>
    </source>
</reference>
<comment type="caution">
    <text evidence="3">The sequence shown here is derived from an EMBL/GenBank/DDBJ whole genome shotgun (WGS) entry which is preliminary data.</text>
</comment>
<evidence type="ECO:0000313" key="3">
    <source>
        <dbReference type="EMBL" id="KAK6932636.1"/>
    </source>
</evidence>
<evidence type="ECO:0000256" key="1">
    <source>
        <dbReference type="ARBA" id="ARBA00008668"/>
    </source>
</evidence>
<dbReference type="Gene3D" id="3.40.50.1110">
    <property type="entry name" value="SGNH hydrolase"/>
    <property type="match status" value="1"/>
</dbReference>
<dbReference type="PANTHER" id="PTHR45642:SF3">
    <property type="entry name" value="OS09G0540400 PROTEIN"/>
    <property type="match status" value="1"/>
</dbReference>
<dbReference type="Proteomes" id="UP001370490">
    <property type="component" value="Unassembled WGS sequence"/>
</dbReference>